<keyword evidence="1" id="KW-1133">Transmembrane helix</keyword>
<protein>
    <submittedName>
        <fullName evidence="2">Uncharacterized protein</fullName>
    </submittedName>
</protein>
<sequence length="100" mass="11663">MYIPSTVPSISIHNILFLHILFILFIHVSYILFCSCCCCWSVLTMMNKTNKKLSFTILERVSMCVCLFYFLCLCHRLYVFSLEKTKAKTIGVKLEVCICF</sequence>
<keyword evidence="3" id="KW-1185">Reference proteome</keyword>
<keyword evidence="1" id="KW-0472">Membrane</keyword>
<feature type="transmembrane region" description="Helical" evidence="1">
    <location>
        <begin position="20"/>
        <end position="45"/>
    </location>
</feature>
<gene>
    <name evidence="2" type="ORF">BCR42DRAFT_425738</name>
</gene>
<dbReference type="AlphaFoldDB" id="A0A1X2I2T3"/>
<accession>A0A1X2I2T3</accession>
<feature type="transmembrane region" description="Helical" evidence="1">
    <location>
        <begin position="57"/>
        <end position="78"/>
    </location>
</feature>
<proteinExistence type="predicted"/>
<reference evidence="2 3" key="1">
    <citation type="submission" date="2016-07" db="EMBL/GenBank/DDBJ databases">
        <title>Pervasive Adenine N6-methylation of Active Genes in Fungi.</title>
        <authorList>
            <consortium name="DOE Joint Genome Institute"/>
            <person name="Mondo S.J."/>
            <person name="Dannebaum R.O."/>
            <person name="Kuo R.C."/>
            <person name="Labutti K."/>
            <person name="Haridas S."/>
            <person name="Kuo A."/>
            <person name="Salamov A."/>
            <person name="Ahrendt S.R."/>
            <person name="Lipzen A."/>
            <person name="Sullivan W."/>
            <person name="Andreopoulos W.B."/>
            <person name="Clum A."/>
            <person name="Lindquist E."/>
            <person name="Daum C."/>
            <person name="Ramamoorthy G.K."/>
            <person name="Gryganskyi A."/>
            <person name="Culley D."/>
            <person name="Magnuson J.K."/>
            <person name="James T.Y."/>
            <person name="O'Malley M.A."/>
            <person name="Stajich J.E."/>
            <person name="Spatafora J.W."/>
            <person name="Visel A."/>
            <person name="Grigoriev I.V."/>
        </authorList>
    </citation>
    <scope>NUCLEOTIDE SEQUENCE [LARGE SCALE GENOMIC DNA]</scope>
    <source>
        <strain evidence="2 3">NRRL 1336</strain>
    </source>
</reference>
<comment type="caution">
    <text evidence="2">The sequence shown here is derived from an EMBL/GenBank/DDBJ whole genome shotgun (WGS) entry which is preliminary data.</text>
</comment>
<keyword evidence="1" id="KW-0812">Transmembrane</keyword>
<evidence type="ECO:0000313" key="3">
    <source>
        <dbReference type="Proteomes" id="UP000193560"/>
    </source>
</evidence>
<evidence type="ECO:0000313" key="2">
    <source>
        <dbReference type="EMBL" id="ORZ07927.1"/>
    </source>
</evidence>
<dbReference type="EMBL" id="MCGE01000033">
    <property type="protein sequence ID" value="ORZ07927.1"/>
    <property type="molecule type" value="Genomic_DNA"/>
</dbReference>
<name>A0A1X2I2T3_9FUNG</name>
<organism evidence="2 3">
    <name type="scientific">Absidia repens</name>
    <dbReference type="NCBI Taxonomy" id="90262"/>
    <lineage>
        <taxon>Eukaryota</taxon>
        <taxon>Fungi</taxon>
        <taxon>Fungi incertae sedis</taxon>
        <taxon>Mucoromycota</taxon>
        <taxon>Mucoromycotina</taxon>
        <taxon>Mucoromycetes</taxon>
        <taxon>Mucorales</taxon>
        <taxon>Cunninghamellaceae</taxon>
        <taxon>Absidia</taxon>
    </lineage>
</organism>
<evidence type="ECO:0000256" key="1">
    <source>
        <dbReference type="SAM" id="Phobius"/>
    </source>
</evidence>
<dbReference type="Proteomes" id="UP000193560">
    <property type="component" value="Unassembled WGS sequence"/>
</dbReference>